<reference evidence="4 5" key="2">
    <citation type="submission" date="2013-02" db="EMBL/GenBank/DDBJ databases">
        <title>The Genome Sequence of Plasmodium falciparum Tanzania (2000708).</title>
        <authorList>
            <consortium name="The Broad Institute Genome Sequencing Platform"/>
            <consortium name="The Broad Institute Genome Sequencing Center for Infectious Disease"/>
            <person name="Neafsey D."/>
            <person name="Cheeseman I."/>
            <person name="Volkman S."/>
            <person name="Adams J."/>
            <person name="Walker B."/>
            <person name="Young S.K."/>
            <person name="Zeng Q."/>
            <person name="Gargeya S."/>
            <person name="Fitzgerald M."/>
            <person name="Haas B."/>
            <person name="Abouelleil A."/>
            <person name="Alvarado L."/>
            <person name="Arachchi H.M."/>
            <person name="Berlin A.M."/>
            <person name="Chapman S.B."/>
            <person name="Dewar J."/>
            <person name="Goldberg J."/>
            <person name="Griggs A."/>
            <person name="Gujja S."/>
            <person name="Hansen M."/>
            <person name="Howarth C."/>
            <person name="Imamovic A."/>
            <person name="Larimer J."/>
            <person name="McCowan C."/>
            <person name="Murphy C."/>
            <person name="Neiman D."/>
            <person name="Pearson M."/>
            <person name="Priest M."/>
            <person name="Roberts A."/>
            <person name="Saif S."/>
            <person name="Shea T."/>
            <person name="Sisk P."/>
            <person name="Sykes S."/>
            <person name="Wortman J."/>
            <person name="Nusbaum C."/>
            <person name="Birren B."/>
        </authorList>
    </citation>
    <scope>NUCLEOTIDE SEQUENCE [LARGE SCALE GENOMIC DNA]</scope>
    <source>
        <strain evidence="5">Tanzania (2000708)</strain>
    </source>
</reference>
<keyword evidence="2" id="KW-0175">Coiled coil</keyword>
<dbReference type="PANTHER" id="PTHR16166:SF93">
    <property type="entry name" value="INTERMEMBRANE LIPID TRANSFER PROTEIN VPS13"/>
    <property type="match status" value="1"/>
</dbReference>
<evidence type="ECO:0000313" key="5">
    <source>
        <dbReference type="Proteomes" id="UP000030708"/>
    </source>
</evidence>
<dbReference type="InterPro" id="IPR026847">
    <property type="entry name" value="VPS13"/>
</dbReference>
<organism evidence="4 5">
    <name type="scientific">Plasmodium falciparum Tanzania</name>
    <name type="common">2000708</name>
    <dbReference type="NCBI Taxonomy" id="1036725"/>
    <lineage>
        <taxon>Eukaryota</taxon>
        <taxon>Sar</taxon>
        <taxon>Alveolata</taxon>
        <taxon>Apicomplexa</taxon>
        <taxon>Aconoidasida</taxon>
        <taxon>Haemosporida</taxon>
        <taxon>Plasmodiidae</taxon>
        <taxon>Plasmodium</taxon>
        <taxon>Plasmodium (Laverania)</taxon>
    </lineage>
</organism>
<feature type="compositionally biased region" description="Low complexity" evidence="3">
    <location>
        <begin position="1243"/>
        <end position="1252"/>
    </location>
</feature>
<evidence type="ECO:0000256" key="3">
    <source>
        <dbReference type="SAM" id="MobiDB-lite"/>
    </source>
</evidence>
<dbReference type="PANTHER" id="PTHR16166">
    <property type="entry name" value="VACUOLAR PROTEIN SORTING-ASSOCIATED PROTEIN VPS13"/>
    <property type="match status" value="1"/>
</dbReference>
<evidence type="ECO:0000256" key="1">
    <source>
        <dbReference type="ARBA" id="ARBA00006545"/>
    </source>
</evidence>
<sequence>MEDMNNKLNVRNTSINKDIETSEQMNSLNDFSRCDSGSVELEYKNMSVKSKSIFEDCSSVFNSFPCDTDGKEANDFHLDDFLKKEENRSTYYNRIDNSVIYYVNLTSEYFYAFLMPESKIEEIMKRKKSVTMKNVYKSVNEADGTNMTIKSYKWDEKKKKVEKGFIQRENVTKANGMKGNDIKQNGIKQNEIKENIMMEHTLISSDDNSTHNEGNEDYISEEDLFNMIPDVYAKIITTNELISLDRLLINEIENNSLIEKKCLYLYLIPIPPTNVVNIVHDMFSNISKRDIVLDLMITKNPKKTIENLLIYNQHKEHIRIRRNSINSIWTENMMYDDNNKKKHIELYLKKMRMKAEEDGGNKVGTDNIHLLEDQNMYLLNKEMWNDYKNVKGIIKGEGKYTNSTISKTDHTSRSNNMDNNVKGNDNINGNHSDRESEKRQDMNQNNVNENILNVMVEGNNEVLDNEQRVDKSLNLYTKGCENDDANEDVNDEEEGSYDSSSDSCEDYESTDDTHSIDERDNLNYEYYFKYNKKKKNDSSSIFSSNKFVGPFLRNTECVIINLIKNSCTSLTTSLKNSNVIHLLKPGDFVFDEKCKYNFSSKKTNEIMENYSITDGIMADDDITNGSINNNNNNNMCNKGIYDNTPTKQMVDKYVSKNSMSTNKNNKSSILNKENIDKINEWERRNEEMIKQTYIACKYRLKNNYLPQTSLVENVCEIISPMPNYKILFMSSTVRIINKCGIPLEFCFFDGSRNPILLTSLENRTIPINTLYPNHSDSFKNYKVSNSLNINPNIKLRQKNNNLSFTVILNHEYLLSAPECVFCGPSHVYMSFKPINVITAENEYYDIIAGGPTTNIANNNNNNNNNNSSSSSHNYYGNKSNINDLLKKDKGGSNDLIDPMSINIENGWSDIFSSDISQGTYVKKCKYKDMNSFMSNINKSNGSGNNFFYFLVKIENKISALPAEKNLKIITIYPHVSVVNAIPAFVDIIITSDVVEEKQNDYMYEERNKIDALKNKRAKLLKQCEDINSYLNKMNSSKYGGSKIYSDSSSRVKGNKDNSNSSNSNNSEHVYMQELNKLEREIYHIDEEIKYKKKELSSPLVKGYVNRRLNPFSIFYIYEIKKYTCLNLKMKIGNSQCEWSEKLFLVEDDEESVTRFSLHFKKYASVEVEIIKNFSGYFNSLSSILGNKQLYIFSLPRCFIDRTGLGIKAINSNKYYPVINGITLLGDHSQIDLLLPHKTYTQPNNNVNSGNNNVEDDTYNYYSKGDMKRSNRMYDKRGDHRKDYNDTNESYGNVDDVNKNDSRYVSKNAIIIDYNDIFNDFNYPSPVNNSVILFKATLPPIGSYTETNVICKNFFYTFCLNTEKIKTTNIPYIISRIITVVPQFIISNKLNFPLIIKQYQNDQIQGVRANDTSPLYFTKKSSILLFQFKCLDPCRTNNEEKNHMLLDPKNVIKSNGNKYYKLNKNIYWSSVIYPSENFVGTNYMVINTGNHEKSDVYAITCIPDRGTKNIIIEKLENKKKGFIAYNNSSIAKYLKIRTFHDDTRHMKIHDEENYMEKNMFLSNFLKPTDMEHYFNIEPNKYSYLGWVNPFIYVTRNVQIEIVLEDLKIIPKSPFVLKFAIYNYSQKTYYINYYNITFVICIEYIEDLITIKLSHKLNISSNLLDRSSYYYMMNNKSNITDEIAYSNSSHNNIMFSKHMNSCDKSVTSNNDIKLGLNKKKKYMEMENQVNIEKYNIINGKDISNERNIIDKNSENSLSLSKNSVYAQKQMIIDHDEYHYVKYIDEKDGGTGSYKNNSISSSTNNYYKNESVKMISNTYKNVHIIINVTQIGVSIISNILKEEVFFIELSKLCALFYMKNEEEVIDIKITDVQIDCQLESCEKCVLLANRGISSSNNNNSSSSSNNMNNMISGGDMSGSNNVYQNYRNENKSFTINESDLLRFKKTFDRNSNDKNNHMNPLYDNNKNKGTTTTTTTSGSNNNNNYNNNSSSVLNKNMNANEEKIFLNIYVERSFISHNDVIFKKIQVSLDDVEIEMDAETLNGINLLTAEYIESISIVQKKNLLYEEIQKWTILPVYVNYKSPEIPLAINIQYMQIDKFTLIVWCSFLLDKMHMMSDLLRIGLRILMVSGKLELLGAPVTLNQEIFNNIRVSIKSFYALLKDKYSHSILACLGFIVGYSSLINIPKIPLEIGRNTIGLAVYAVDNVSVGIGSFLSNLTFDSEYINRRQKERTFKTNTNMKEGLISAVKNIGEGVLSLSNIVTKPIEGAQKEGFGGFFKGIGKGVAGSLVKPLDKVGQAVSDVTRGIKAEVSKPIGGHKYKTKRHRKPRMLWGEYGKLKEYNINEAELRECLGLKFSKNIMKCLTVHKQENHPPSHYALLLYPKVIIYANLYANTNAQKNDFLLSEKKTDIVIWSIKIEDITEIRASSHGLIVRTNTSTNTVYKIPCNNAILINKIYRELHNSKNSINSTVILGANNSALYKYL</sequence>
<feature type="region of interest" description="Disordered" evidence="3">
    <location>
        <begin position="1945"/>
        <end position="1990"/>
    </location>
</feature>
<evidence type="ECO:0000256" key="2">
    <source>
        <dbReference type="SAM" id="Coils"/>
    </source>
</evidence>
<feature type="compositionally biased region" description="Low complexity" evidence="3">
    <location>
        <begin position="1964"/>
        <end position="1990"/>
    </location>
</feature>
<feature type="region of interest" description="Disordered" evidence="3">
    <location>
        <begin position="400"/>
        <end position="441"/>
    </location>
</feature>
<gene>
    <name evidence="4" type="ORF">PFTANZ_04675</name>
</gene>
<feature type="compositionally biased region" description="Acidic residues" evidence="3">
    <location>
        <begin position="482"/>
        <end position="496"/>
    </location>
</feature>
<dbReference type="OrthoDB" id="272810at2759"/>
<feature type="region of interest" description="Disordered" evidence="3">
    <location>
        <begin position="1892"/>
        <end position="1911"/>
    </location>
</feature>
<feature type="coiled-coil region" evidence="2">
    <location>
        <begin position="1002"/>
        <end position="1029"/>
    </location>
</feature>
<feature type="compositionally biased region" description="Low complexity" evidence="3">
    <location>
        <begin position="1057"/>
        <end position="1066"/>
    </location>
</feature>
<evidence type="ECO:0008006" key="6">
    <source>
        <dbReference type="Google" id="ProtNLM"/>
    </source>
</evidence>
<name>A0A024W1K9_PLAFA</name>
<feature type="compositionally biased region" description="Polar residues" evidence="3">
    <location>
        <begin position="1040"/>
        <end position="1051"/>
    </location>
</feature>
<feature type="compositionally biased region" description="Low complexity" evidence="3">
    <location>
        <begin position="415"/>
        <end position="430"/>
    </location>
</feature>
<dbReference type="Proteomes" id="UP000030708">
    <property type="component" value="Unassembled WGS sequence"/>
</dbReference>
<proteinExistence type="inferred from homology"/>
<feature type="region of interest" description="Disordered" evidence="3">
    <location>
        <begin position="1040"/>
        <end position="1067"/>
    </location>
</feature>
<feature type="compositionally biased region" description="Basic and acidic residues" evidence="3">
    <location>
        <begin position="1271"/>
        <end position="1284"/>
    </location>
</feature>
<dbReference type="GO" id="GO:0045053">
    <property type="term" value="P:protein retention in Golgi apparatus"/>
    <property type="evidence" value="ECO:0007669"/>
    <property type="project" value="TreeGrafter"/>
</dbReference>
<dbReference type="CDD" id="cd14376">
    <property type="entry name" value="CUE_AUP1_AMFR_like"/>
    <property type="match status" value="1"/>
</dbReference>
<dbReference type="GO" id="GO:0006623">
    <property type="term" value="P:protein targeting to vacuole"/>
    <property type="evidence" value="ECO:0007669"/>
    <property type="project" value="TreeGrafter"/>
</dbReference>
<comment type="similarity">
    <text evidence="1">Belongs to the VPS13 family.</text>
</comment>
<evidence type="ECO:0000313" key="4">
    <source>
        <dbReference type="EMBL" id="ETW34582.1"/>
    </source>
</evidence>
<feature type="region of interest" description="Disordered" evidence="3">
    <location>
        <begin position="479"/>
        <end position="516"/>
    </location>
</feature>
<feature type="region of interest" description="Disordered" evidence="3">
    <location>
        <begin position="1271"/>
        <end position="1294"/>
    </location>
</feature>
<feature type="region of interest" description="Disordered" evidence="3">
    <location>
        <begin position="1241"/>
        <end position="1260"/>
    </location>
</feature>
<accession>A0A024W1K9</accession>
<reference evidence="4 5" key="1">
    <citation type="submission" date="2013-02" db="EMBL/GenBank/DDBJ databases">
        <title>The Genome Annotation of Plasmodium falciparum Tanzania (2000708).</title>
        <authorList>
            <consortium name="The Broad Institute Genome Sequencing Platform"/>
            <consortium name="The Broad Institute Genome Sequencing Center for Infectious Disease"/>
            <person name="Neafsey D."/>
            <person name="Hoffman S."/>
            <person name="Volkman S."/>
            <person name="Rosenthal P."/>
            <person name="Walker B."/>
            <person name="Young S.K."/>
            <person name="Zeng Q."/>
            <person name="Gargeya S."/>
            <person name="Fitzgerald M."/>
            <person name="Haas B."/>
            <person name="Abouelleil A."/>
            <person name="Allen A.W."/>
            <person name="Alvarado L."/>
            <person name="Arachchi H.M."/>
            <person name="Berlin A.M."/>
            <person name="Chapman S.B."/>
            <person name="Gainer-Dewar J."/>
            <person name="Goldberg J."/>
            <person name="Griggs A."/>
            <person name="Gujja S."/>
            <person name="Hansen M."/>
            <person name="Howarth C."/>
            <person name="Imamovic A."/>
            <person name="Ireland A."/>
            <person name="Larimer J."/>
            <person name="McCowan C."/>
            <person name="Murphy C."/>
            <person name="Pearson M."/>
            <person name="Poon T.W."/>
            <person name="Priest M."/>
            <person name="Roberts A."/>
            <person name="Saif S."/>
            <person name="Shea T."/>
            <person name="Sisk P."/>
            <person name="Sykes S."/>
            <person name="Wortman J."/>
            <person name="Nusbaum C."/>
            <person name="Birren B."/>
        </authorList>
    </citation>
    <scope>NUCLEOTIDE SEQUENCE [LARGE SCALE GENOMIC DNA]</scope>
    <source>
        <strain evidence="5">Tanzania (2000708)</strain>
    </source>
</reference>
<feature type="compositionally biased region" description="Basic and acidic residues" evidence="3">
    <location>
        <begin position="431"/>
        <end position="441"/>
    </location>
</feature>
<dbReference type="EMBL" id="KI926515">
    <property type="protein sequence ID" value="ETW34582.1"/>
    <property type="molecule type" value="Genomic_DNA"/>
</dbReference>
<protein>
    <recommendedName>
        <fullName evidence="6">Vacuolar protein sorting-associated protein 13 DH-like domain-containing protein</fullName>
    </recommendedName>
</protein>